<organism evidence="1 2">
    <name type="scientific">Ktedonospora formicarum</name>
    <dbReference type="NCBI Taxonomy" id="2778364"/>
    <lineage>
        <taxon>Bacteria</taxon>
        <taxon>Bacillati</taxon>
        <taxon>Chloroflexota</taxon>
        <taxon>Ktedonobacteria</taxon>
        <taxon>Ktedonobacterales</taxon>
        <taxon>Ktedonobacteraceae</taxon>
        <taxon>Ktedonospora</taxon>
    </lineage>
</organism>
<protein>
    <submittedName>
        <fullName evidence="1">Uncharacterized protein</fullName>
    </submittedName>
</protein>
<reference evidence="1" key="1">
    <citation type="submission" date="2020-10" db="EMBL/GenBank/DDBJ databases">
        <title>Taxonomic study of unclassified bacteria belonging to the class Ktedonobacteria.</title>
        <authorList>
            <person name="Yabe S."/>
            <person name="Wang C.M."/>
            <person name="Zheng Y."/>
            <person name="Sakai Y."/>
            <person name="Cavaletti L."/>
            <person name="Monciardini P."/>
            <person name="Donadio S."/>
        </authorList>
    </citation>
    <scope>NUCLEOTIDE SEQUENCE</scope>
    <source>
        <strain evidence="1">SOSP1-1</strain>
    </source>
</reference>
<dbReference type="AlphaFoldDB" id="A0A8J3HT35"/>
<keyword evidence="2" id="KW-1185">Reference proteome</keyword>
<dbReference type="Proteomes" id="UP000612362">
    <property type="component" value="Unassembled WGS sequence"/>
</dbReference>
<evidence type="ECO:0000313" key="2">
    <source>
        <dbReference type="Proteomes" id="UP000612362"/>
    </source>
</evidence>
<proteinExistence type="predicted"/>
<dbReference type="EMBL" id="BNJF01000001">
    <property type="protein sequence ID" value="GHO43214.1"/>
    <property type="molecule type" value="Genomic_DNA"/>
</dbReference>
<accession>A0A8J3HT35</accession>
<evidence type="ECO:0000313" key="1">
    <source>
        <dbReference type="EMBL" id="GHO43214.1"/>
    </source>
</evidence>
<comment type="caution">
    <text evidence="1">The sequence shown here is derived from an EMBL/GenBank/DDBJ whole genome shotgun (WGS) entry which is preliminary data.</text>
</comment>
<name>A0A8J3HT35_9CHLR</name>
<sequence length="443" mass="50475">MSDTTTNRSHIDNASLVMPEEAERDISDNIYMMQERLSSPLQGSSTKDTIMEATPLPGTVEHLLALRPIPPLDTNAPEVKQRLSLLRNEMTHLLMLKRWRKITEDEIANQIVSLIQVGPFQQWRSVLPAMLYEIDRMGSLLPIWLRLIERGDPPHISRQTDPTTNIQAYTRRMAILLLGYYKRPMSTHHSLITFADQTQSQELTRFLGSLLLDPSISQYASRSLAIMGTCEALEELLHGFAQAQDWPKIDILKCCLSLQQEAFYPLLLSSGLQRLHGLEPYAAHALYHTLPLDTYLYQPQLSAQAAFLLYWMFSEHTPSLEPDSSPQPLFENGRFSDNVCALFYSARYHRTWQDALALHELGKLLGHYWQAMQYGDGVQSAILSHITPCLPMMPEIEQWLHETGNDLLSNALHTSDATLRPLIERTLCERQATSTDKTTSTYN</sequence>
<gene>
    <name evidence="1" type="ORF">KSX_13770</name>
</gene>